<reference evidence="1" key="1">
    <citation type="journal article" date="2022" name="Int. J. Mol. Sci.">
        <title>Draft Genome of Tanacetum Coccineum: Genomic Comparison of Closely Related Tanacetum-Family Plants.</title>
        <authorList>
            <person name="Yamashiro T."/>
            <person name="Shiraishi A."/>
            <person name="Nakayama K."/>
            <person name="Satake H."/>
        </authorList>
    </citation>
    <scope>NUCLEOTIDE SEQUENCE</scope>
</reference>
<keyword evidence="2" id="KW-1185">Reference proteome</keyword>
<dbReference type="EMBL" id="BQNB010020246">
    <property type="protein sequence ID" value="GJT93898.1"/>
    <property type="molecule type" value="Genomic_DNA"/>
</dbReference>
<comment type="caution">
    <text evidence="1">The sequence shown here is derived from an EMBL/GenBank/DDBJ whole genome shotgun (WGS) entry which is preliminary data.</text>
</comment>
<gene>
    <name evidence="1" type="ORF">Tco_1082743</name>
</gene>
<evidence type="ECO:0000313" key="2">
    <source>
        <dbReference type="Proteomes" id="UP001151760"/>
    </source>
</evidence>
<sequence>MVFNSPCLTDKKELIHHEVKWFSIARPLRLELIELWFQFPGATLSGSQGLPSPEQTATVGLVVQKSVAGSSFPAASSTLLPFDVQFQGYEDQSA</sequence>
<reference evidence="1" key="2">
    <citation type="submission" date="2022-01" db="EMBL/GenBank/DDBJ databases">
        <authorList>
            <person name="Yamashiro T."/>
            <person name="Shiraishi A."/>
            <person name="Satake H."/>
            <person name="Nakayama K."/>
        </authorList>
    </citation>
    <scope>NUCLEOTIDE SEQUENCE</scope>
</reference>
<protein>
    <submittedName>
        <fullName evidence="1">Uncharacterized protein</fullName>
    </submittedName>
</protein>
<dbReference type="Proteomes" id="UP001151760">
    <property type="component" value="Unassembled WGS sequence"/>
</dbReference>
<evidence type="ECO:0000313" key="1">
    <source>
        <dbReference type="EMBL" id="GJT93898.1"/>
    </source>
</evidence>
<accession>A0ABQ5I1H7</accession>
<name>A0ABQ5I1H7_9ASTR</name>
<organism evidence="1 2">
    <name type="scientific">Tanacetum coccineum</name>
    <dbReference type="NCBI Taxonomy" id="301880"/>
    <lineage>
        <taxon>Eukaryota</taxon>
        <taxon>Viridiplantae</taxon>
        <taxon>Streptophyta</taxon>
        <taxon>Embryophyta</taxon>
        <taxon>Tracheophyta</taxon>
        <taxon>Spermatophyta</taxon>
        <taxon>Magnoliopsida</taxon>
        <taxon>eudicotyledons</taxon>
        <taxon>Gunneridae</taxon>
        <taxon>Pentapetalae</taxon>
        <taxon>asterids</taxon>
        <taxon>campanulids</taxon>
        <taxon>Asterales</taxon>
        <taxon>Asteraceae</taxon>
        <taxon>Asteroideae</taxon>
        <taxon>Anthemideae</taxon>
        <taxon>Anthemidinae</taxon>
        <taxon>Tanacetum</taxon>
    </lineage>
</organism>
<proteinExistence type="predicted"/>